<dbReference type="Pfam" id="PF00646">
    <property type="entry name" value="F-box"/>
    <property type="match status" value="1"/>
</dbReference>
<dbReference type="SUPFAM" id="SSF52047">
    <property type="entry name" value="RNI-like"/>
    <property type="match status" value="1"/>
</dbReference>
<dbReference type="Proteomes" id="UP000265520">
    <property type="component" value="Unassembled WGS sequence"/>
</dbReference>
<dbReference type="CDD" id="cd22160">
    <property type="entry name" value="F-box_AtFBL13-like"/>
    <property type="match status" value="1"/>
</dbReference>
<feature type="domain" description="F-box" evidence="1">
    <location>
        <begin position="1"/>
        <end position="37"/>
    </location>
</feature>
<gene>
    <name evidence="2" type="ORF">A2U01_0000021</name>
</gene>
<dbReference type="EMBL" id="LXQA010000011">
    <property type="protein sequence ID" value="MCH79275.1"/>
    <property type="molecule type" value="Genomic_DNA"/>
</dbReference>
<organism evidence="2 3">
    <name type="scientific">Trifolium medium</name>
    <dbReference type="NCBI Taxonomy" id="97028"/>
    <lineage>
        <taxon>Eukaryota</taxon>
        <taxon>Viridiplantae</taxon>
        <taxon>Streptophyta</taxon>
        <taxon>Embryophyta</taxon>
        <taxon>Tracheophyta</taxon>
        <taxon>Spermatophyta</taxon>
        <taxon>Magnoliopsida</taxon>
        <taxon>eudicotyledons</taxon>
        <taxon>Gunneridae</taxon>
        <taxon>Pentapetalae</taxon>
        <taxon>rosids</taxon>
        <taxon>fabids</taxon>
        <taxon>Fabales</taxon>
        <taxon>Fabaceae</taxon>
        <taxon>Papilionoideae</taxon>
        <taxon>50 kb inversion clade</taxon>
        <taxon>NPAAA clade</taxon>
        <taxon>Hologalegina</taxon>
        <taxon>IRL clade</taxon>
        <taxon>Trifolieae</taxon>
        <taxon>Trifolium</taxon>
    </lineage>
</organism>
<protein>
    <submittedName>
        <fullName evidence="2">F-box/LRR-repeat protein</fullName>
    </submittedName>
</protein>
<dbReference type="SMART" id="SM00256">
    <property type="entry name" value="FBOX"/>
    <property type="match status" value="1"/>
</dbReference>
<dbReference type="InterPro" id="IPR032675">
    <property type="entry name" value="LRR_dom_sf"/>
</dbReference>
<dbReference type="AlphaFoldDB" id="A0A392LWL6"/>
<dbReference type="InterPro" id="IPR001810">
    <property type="entry name" value="F-box_dom"/>
</dbReference>
<dbReference type="PROSITE" id="PS50181">
    <property type="entry name" value="FBOX"/>
    <property type="match status" value="1"/>
</dbReference>
<keyword evidence="3" id="KW-1185">Reference proteome</keyword>
<dbReference type="InterPro" id="IPR055411">
    <property type="entry name" value="LRR_FXL15/At3g58940/PEG3-like"/>
</dbReference>
<evidence type="ECO:0000259" key="1">
    <source>
        <dbReference type="PROSITE" id="PS50181"/>
    </source>
</evidence>
<dbReference type="PANTHER" id="PTHR31293:SF12">
    <property type="entry name" value="RNI-LIKE SUPERFAMILY PROTEIN"/>
    <property type="match status" value="1"/>
</dbReference>
<comment type="caution">
    <text evidence="2">The sequence shown here is derived from an EMBL/GenBank/DDBJ whole genome shotgun (WGS) entry which is preliminary data.</text>
</comment>
<sequence length="235" mass="27193">MININNFPDEILTHILSFLPIKDAFRTTILSKKWQHLCHSLSVLNIDDEGQDNIIYWTHFRQFMNAVMLCPCSQYITLKSFHLTCDYDLWDAKAECFSLNTWIKAAKQRRIEYLNLDLFEVLLIPTTLFCCKTLVVLKLTNMSVAKMYRCSVDLPSLKTLDLDRVSFHDMENLMRLISGCPILENLTTLFVETRTGLTVGGYFKPLSKLIKANIHSFVVPLRALSNVQFLTIFEV</sequence>
<reference evidence="2 3" key="1">
    <citation type="journal article" date="2018" name="Front. Plant Sci.">
        <title>Red Clover (Trifolium pratense) and Zigzag Clover (T. medium) - A Picture of Genomic Similarities and Differences.</title>
        <authorList>
            <person name="Dluhosova J."/>
            <person name="Istvanek J."/>
            <person name="Nedelnik J."/>
            <person name="Repkova J."/>
        </authorList>
    </citation>
    <scope>NUCLEOTIDE SEQUENCE [LARGE SCALE GENOMIC DNA]</scope>
    <source>
        <strain evidence="3">cv. 10/8</strain>
        <tissue evidence="2">Leaf</tissue>
    </source>
</reference>
<dbReference type="Pfam" id="PF24758">
    <property type="entry name" value="LRR_At5g56370"/>
    <property type="match status" value="1"/>
</dbReference>
<accession>A0A392LWL6</accession>
<dbReference type="InterPro" id="IPR036047">
    <property type="entry name" value="F-box-like_dom_sf"/>
</dbReference>
<name>A0A392LWL6_9FABA</name>
<dbReference type="PANTHER" id="PTHR31293">
    <property type="entry name" value="RNI-LIKE SUPERFAMILY PROTEIN"/>
    <property type="match status" value="1"/>
</dbReference>
<evidence type="ECO:0000313" key="2">
    <source>
        <dbReference type="EMBL" id="MCH79275.1"/>
    </source>
</evidence>
<proteinExistence type="predicted"/>
<dbReference type="InterPro" id="IPR053781">
    <property type="entry name" value="F-box_AtFBL13-like"/>
</dbReference>
<dbReference type="InterPro" id="IPR055294">
    <property type="entry name" value="FBL60-like"/>
</dbReference>
<dbReference type="Gene3D" id="3.80.10.10">
    <property type="entry name" value="Ribonuclease Inhibitor"/>
    <property type="match status" value="1"/>
</dbReference>
<dbReference type="SUPFAM" id="SSF81383">
    <property type="entry name" value="F-box domain"/>
    <property type="match status" value="1"/>
</dbReference>
<evidence type="ECO:0000313" key="3">
    <source>
        <dbReference type="Proteomes" id="UP000265520"/>
    </source>
</evidence>